<dbReference type="InterPro" id="IPR017972">
    <property type="entry name" value="Cyt_P450_CS"/>
</dbReference>
<keyword evidence="4 7" id="KW-0560">Oxidoreductase</keyword>
<keyword evidence="3 6" id="KW-0479">Metal-binding</keyword>
<dbReference type="PRINTS" id="PR00385">
    <property type="entry name" value="P450"/>
</dbReference>
<dbReference type="RefSeq" id="XP_013311204.1">
    <property type="nucleotide sequence ID" value="XM_013455750.1"/>
</dbReference>
<keyword evidence="5 6" id="KW-0408">Iron</keyword>
<proteinExistence type="inferred from homology"/>
<keyword evidence="9" id="KW-1185">Reference proteome</keyword>
<dbReference type="SUPFAM" id="SSF48264">
    <property type="entry name" value="Cytochrome P450"/>
    <property type="match status" value="1"/>
</dbReference>
<protein>
    <recommendedName>
        <fullName evidence="10">Cytochrome P450</fullName>
    </recommendedName>
</protein>
<evidence type="ECO:0008006" key="10">
    <source>
        <dbReference type="Google" id="ProtNLM"/>
    </source>
</evidence>
<dbReference type="PANTHER" id="PTHR24305">
    <property type="entry name" value="CYTOCHROME P450"/>
    <property type="match status" value="1"/>
</dbReference>
<keyword evidence="7" id="KW-0503">Monooxygenase</keyword>
<evidence type="ECO:0000256" key="4">
    <source>
        <dbReference type="ARBA" id="ARBA00023002"/>
    </source>
</evidence>
<feature type="binding site" description="axial binding residue" evidence="6">
    <location>
        <position position="265"/>
    </location>
    <ligand>
        <name>heme</name>
        <dbReference type="ChEBI" id="CHEBI:30413"/>
    </ligand>
    <ligandPart>
        <name>Fe</name>
        <dbReference type="ChEBI" id="CHEBI:18248"/>
    </ligandPart>
</feature>
<dbReference type="InterPro" id="IPR001128">
    <property type="entry name" value="Cyt_P450"/>
</dbReference>
<dbReference type="OrthoDB" id="1470350at2759"/>
<dbReference type="GO" id="GO:0016705">
    <property type="term" value="F:oxidoreductase activity, acting on paired donors, with incorporation or reduction of molecular oxygen"/>
    <property type="evidence" value="ECO:0007669"/>
    <property type="project" value="InterPro"/>
</dbReference>
<dbReference type="PROSITE" id="PS00086">
    <property type="entry name" value="CYTOCHROME_P450"/>
    <property type="match status" value="1"/>
</dbReference>
<dbReference type="PANTHER" id="PTHR24305:SF172">
    <property type="entry name" value="P450, PUTATIVE (EUROFUNG)-RELATED"/>
    <property type="match status" value="1"/>
</dbReference>
<dbReference type="EMBL" id="KN847322">
    <property type="protein sequence ID" value="KIW50620.1"/>
    <property type="molecule type" value="Genomic_DNA"/>
</dbReference>
<organism evidence="8 9">
    <name type="scientific">Exophiala xenobiotica</name>
    <dbReference type="NCBI Taxonomy" id="348802"/>
    <lineage>
        <taxon>Eukaryota</taxon>
        <taxon>Fungi</taxon>
        <taxon>Dikarya</taxon>
        <taxon>Ascomycota</taxon>
        <taxon>Pezizomycotina</taxon>
        <taxon>Eurotiomycetes</taxon>
        <taxon>Chaetothyriomycetidae</taxon>
        <taxon>Chaetothyriales</taxon>
        <taxon>Herpotrichiellaceae</taxon>
        <taxon>Exophiala</taxon>
    </lineage>
</organism>
<comment type="cofactor">
    <cofactor evidence="1 6">
        <name>heme</name>
        <dbReference type="ChEBI" id="CHEBI:30413"/>
    </cofactor>
</comment>
<dbReference type="HOGENOM" id="CLU_001570_14_0_1"/>
<dbReference type="InterPro" id="IPR036396">
    <property type="entry name" value="Cyt_P450_sf"/>
</dbReference>
<dbReference type="STRING" id="348802.A0A0D2E7B3"/>
<evidence type="ECO:0000256" key="1">
    <source>
        <dbReference type="ARBA" id="ARBA00001971"/>
    </source>
</evidence>
<dbReference type="GeneID" id="25331319"/>
<accession>A0A0D2E7B3</accession>
<dbReference type="GO" id="GO:0004497">
    <property type="term" value="F:monooxygenase activity"/>
    <property type="evidence" value="ECO:0007669"/>
    <property type="project" value="UniProtKB-KW"/>
</dbReference>
<evidence type="ECO:0000256" key="3">
    <source>
        <dbReference type="ARBA" id="ARBA00022723"/>
    </source>
</evidence>
<evidence type="ECO:0000256" key="7">
    <source>
        <dbReference type="RuleBase" id="RU000461"/>
    </source>
</evidence>
<evidence type="ECO:0000313" key="9">
    <source>
        <dbReference type="Proteomes" id="UP000054342"/>
    </source>
</evidence>
<dbReference type="AlphaFoldDB" id="A0A0D2E7B3"/>
<comment type="similarity">
    <text evidence="2 7">Belongs to the cytochrome P450 family.</text>
</comment>
<dbReference type="InterPro" id="IPR050121">
    <property type="entry name" value="Cytochrome_P450_monoxygenase"/>
</dbReference>
<gene>
    <name evidence="8" type="ORF">PV05_09411</name>
</gene>
<dbReference type="PRINTS" id="PR00465">
    <property type="entry name" value="EP450IV"/>
</dbReference>
<evidence type="ECO:0000256" key="2">
    <source>
        <dbReference type="ARBA" id="ARBA00010617"/>
    </source>
</evidence>
<name>A0A0D2E7B3_9EURO</name>
<evidence type="ECO:0000256" key="5">
    <source>
        <dbReference type="ARBA" id="ARBA00023004"/>
    </source>
</evidence>
<reference evidence="8 9" key="1">
    <citation type="submission" date="2015-01" db="EMBL/GenBank/DDBJ databases">
        <title>The Genome Sequence of Exophiala xenobiotica CBS118157.</title>
        <authorList>
            <consortium name="The Broad Institute Genomics Platform"/>
            <person name="Cuomo C."/>
            <person name="de Hoog S."/>
            <person name="Gorbushina A."/>
            <person name="Stielow B."/>
            <person name="Teixiera M."/>
            <person name="Abouelleil A."/>
            <person name="Chapman S.B."/>
            <person name="Priest M."/>
            <person name="Young S.K."/>
            <person name="Wortman J."/>
            <person name="Nusbaum C."/>
            <person name="Birren B."/>
        </authorList>
    </citation>
    <scope>NUCLEOTIDE SEQUENCE [LARGE SCALE GENOMIC DNA]</scope>
    <source>
        <strain evidence="8 9">CBS 118157</strain>
    </source>
</reference>
<keyword evidence="6 7" id="KW-0349">Heme</keyword>
<evidence type="ECO:0000313" key="8">
    <source>
        <dbReference type="EMBL" id="KIW50620.1"/>
    </source>
</evidence>
<dbReference type="GO" id="GO:0020037">
    <property type="term" value="F:heme binding"/>
    <property type="evidence" value="ECO:0007669"/>
    <property type="project" value="InterPro"/>
</dbReference>
<dbReference type="InterPro" id="IPR002403">
    <property type="entry name" value="Cyt_P450_E_grp-IV"/>
</dbReference>
<dbReference type="Proteomes" id="UP000054342">
    <property type="component" value="Unassembled WGS sequence"/>
</dbReference>
<sequence>MEPLIRDNVRILIARIDDWCQQNNAEPPLDLRRWFNYLTFDVIGSMAFSQPFGFLRNRADSKVIEGVGDRHEVPSVIDALIFGLRFNITVAQLSTSLGTVKSVKALVSAITTGLLSSSCYLLASHPECLAKLRKEIDSVMPFAAGDHSDFDQEIVPYDLIIKNLTYLRAVIDETLRLRPPISFALPRRVYAPEGANIAGHHVGQGTIVAVPPYTIHRKASLYSDPEDFKPQRWFQEEGNFDPEKESEIHNLKAYTIPFSQGSRACIGRHIAVVEVQILLATMIRRYDISLVSKDQQLDIFEQFNANPGPLPLIISRRVAA</sequence>
<dbReference type="Gene3D" id="1.10.630.10">
    <property type="entry name" value="Cytochrome P450"/>
    <property type="match status" value="2"/>
</dbReference>
<dbReference type="Pfam" id="PF00067">
    <property type="entry name" value="p450"/>
    <property type="match status" value="2"/>
</dbReference>
<dbReference type="GO" id="GO:0005506">
    <property type="term" value="F:iron ion binding"/>
    <property type="evidence" value="ECO:0007669"/>
    <property type="project" value="InterPro"/>
</dbReference>
<evidence type="ECO:0000256" key="6">
    <source>
        <dbReference type="PIRSR" id="PIRSR602403-1"/>
    </source>
</evidence>